<gene>
    <name evidence="2" type="ORF">RR42_m0426</name>
</gene>
<sequence>MLPGGSNLAKRFMWNAQGFLVSRPGARRRPAGRKEDKKTKARGFHRVSPMPVSGVWPL</sequence>
<dbReference type="KEGG" id="cbw:RR42_m0426"/>
<dbReference type="EMBL" id="CP010536">
    <property type="protein sequence ID" value="AJG17839.1"/>
    <property type="molecule type" value="Genomic_DNA"/>
</dbReference>
<evidence type="ECO:0000313" key="2">
    <source>
        <dbReference type="EMBL" id="AJG17839.1"/>
    </source>
</evidence>
<evidence type="ECO:0000256" key="1">
    <source>
        <dbReference type="SAM" id="MobiDB-lite"/>
    </source>
</evidence>
<proteinExistence type="predicted"/>
<organism evidence="2 3">
    <name type="scientific">Cupriavidus basilensis</name>
    <dbReference type="NCBI Taxonomy" id="68895"/>
    <lineage>
        <taxon>Bacteria</taxon>
        <taxon>Pseudomonadati</taxon>
        <taxon>Pseudomonadota</taxon>
        <taxon>Betaproteobacteria</taxon>
        <taxon>Burkholderiales</taxon>
        <taxon>Burkholderiaceae</taxon>
        <taxon>Cupriavidus</taxon>
    </lineage>
</organism>
<keyword evidence="3" id="KW-1185">Reference proteome</keyword>
<name>A0A0C4Y6S0_9BURK</name>
<dbReference type="Proteomes" id="UP000031843">
    <property type="component" value="Chromosome main"/>
</dbReference>
<dbReference type="AlphaFoldDB" id="A0A0C4Y6S0"/>
<reference evidence="2 3" key="1">
    <citation type="journal article" date="2015" name="Genome Announc.">
        <title>Complete Genome Sequence of Cupriavidus basilensis 4G11, Isolated from the Oak Ridge Field Research Center Site.</title>
        <authorList>
            <person name="Ray J."/>
            <person name="Waters R.J."/>
            <person name="Skerker J.M."/>
            <person name="Kuehl J.V."/>
            <person name="Price M.N."/>
            <person name="Huang J."/>
            <person name="Chakraborty R."/>
            <person name="Arkin A.P."/>
            <person name="Deutschbauer A."/>
        </authorList>
    </citation>
    <scope>NUCLEOTIDE SEQUENCE [LARGE SCALE GENOMIC DNA]</scope>
    <source>
        <strain evidence="2">4G11</strain>
    </source>
</reference>
<evidence type="ECO:0000313" key="3">
    <source>
        <dbReference type="Proteomes" id="UP000031843"/>
    </source>
</evidence>
<dbReference type="STRING" id="68895.RR42_m0426"/>
<feature type="region of interest" description="Disordered" evidence="1">
    <location>
        <begin position="23"/>
        <end position="58"/>
    </location>
</feature>
<accession>A0A0C4Y6S0</accession>
<protein>
    <submittedName>
        <fullName evidence="2">Uncharacterized protein</fullName>
    </submittedName>
</protein>